<dbReference type="RefSeq" id="WP_076658666.1">
    <property type="nucleotide sequence ID" value="NZ_FTPR01000001.1"/>
</dbReference>
<feature type="domain" description="T6SS Phospholipase effector Tle1-like catalytic" evidence="1">
    <location>
        <begin position="2"/>
        <end position="302"/>
    </location>
</feature>
<dbReference type="Pfam" id="PF09994">
    <property type="entry name" value="T6SS_Tle1-like_cat"/>
    <property type="match status" value="1"/>
</dbReference>
<dbReference type="EMBL" id="FTPR01000001">
    <property type="protein sequence ID" value="SIT80389.1"/>
    <property type="molecule type" value="Genomic_DNA"/>
</dbReference>
<name>A0A1R3WRA1_9RHOB</name>
<proteinExistence type="predicted"/>
<protein>
    <submittedName>
        <fullName evidence="2">Uncharacterized protein, PA2063/DUF2235 family</fullName>
    </submittedName>
</protein>
<sequence length="398" mass="44310">MKRIAIFCDGTWNRHDAVNPTNVVRMAQAVKNTADDGRKQQVFYVLGVGAGRGSNAVARTLDRFAGGALGWGLIENIEDAYRALVFCYEPGDEIFIFGFSRGAYTARSLAGLLRSCGIPPRENVGRIGEAIRRYRSRSKDTKPDDPASFAWRRDFAPYTATSQLEWNWRQKTNPGLCVNLTIKYLGVWDTVGALGVPGYWAAAPLFNKKHQFHDADLSRTVLSARHAVAIDEQRRTFLPALWSDKLDLMNRTALGLDEETSLDPATRADWPYRQEWFPGDHGSVGGGGDRLGLSAFAFDWVAEGAQKAELCMDSAKLAQVREGRNIREALVNKSRLGVLARVMRLRPFDRDGPTRVVDVSQTAIDRIACDPAYQPKTLAKVLPKLQETITKDDLLPPR</sequence>
<organism evidence="2 3">
    <name type="scientific">Yoonia rosea</name>
    <dbReference type="NCBI Taxonomy" id="287098"/>
    <lineage>
        <taxon>Bacteria</taxon>
        <taxon>Pseudomonadati</taxon>
        <taxon>Pseudomonadota</taxon>
        <taxon>Alphaproteobacteria</taxon>
        <taxon>Rhodobacterales</taxon>
        <taxon>Paracoccaceae</taxon>
        <taxon>Yoonia</taxon>
    </lineage>
</organism>
<dbReference type="AlphaFoldDB" id="A0A1R3WRA1"/>
<dbReference type="Proteomes" id="UP000186997">
    <property type="component" value="Unassembled WGS sequence"/>
</dbReference>
<dbReference type="OrthoDB" id="4378831at2"/>
<evidence type="ECO:0000313" key="2">
    <source>
        <dbReference type="EMBL" id="SIT80389.1"/>
    </source>
</evidence>
<dbReference type="InterPro" id="IPR018712">
    <property type="entry name" value="Tle1-like_cat"/>
</dbReference>
<evidence type="ECO:0000259" key="1">
    <source>
        <dbReference type="Pfam" id="PF09994"/>
    </source>
</evidence>
<evidence type="ECO:0000313" key="3">
    <source>
        <dbReference type="Proteomes" id="UP000186997"/>
    </source>
</evidence>
<accession>A0A1R3WRA1</accession>
<reference evidence="3" key="1">
    <citation type="submission" date="2017-01" db="EMBL/GenBank/DDBJ databases">
        <authorList>
            <person name="Varghese N."/>
            <person name="Submissions S."/>
        </authorList>
    </citation>
    <scope>NUCLEOTIDE SEQUENCE [LARGE SCALE GENOMIC DNA]</scope>
    <source>
        <strain evidence="3">DSM 29591</strain>
    </source>
</reference>
<dbReference type="PANTHER" id="PTHR33840">
    <property type="match status" value="1"/>
</dbReference>
<gene>
    <name evidence="2" type="ORF">SAMN05421665_1100</name>
</gene>
<dbReference type="PANTHER" id="PTHR33840:SF1">
    <property type="entry name" value="TLE1 PHOSPHOLIPASE DOMAIN-CONTAINING PROTEIN"/>
    <property type="match status" value="1"/>
</dbReference>
<keyword evidence="3" id="KW-1185">Reference proteome</keyword>